<dbReference type="STRING" id="335543.Sfum_3506"/>
<evidence type="ECO:0000256" key="1">
    <source>
        <dbReference type="SAM" id="Coils"/>
    </source>
</evidence>
<reference evidence="3 4" key="1">
    <citation type="submission" date="2006-10" db="EMBL/GenBank/DDBJ databases">
        <title>Complete sequence of Syntrophobacter fumaroxidans MPOB.</title>
        <authorList>
            <consortium name="US DOE Joint Genome Institute"/>
            <person name="Copeland A."/>
            <person name="Lucas S."/>
            <person name="Lapidus A."/>
            <person name="Barry K."/>
            <person name="Detter J.C."/>
            <person name="Glavina del Rio T."/>
            <person name="Hammon N."/>
            <person name="Israni S."/>
            <person name="Pitluck S."/>
            <person name="Goltsman E.G."/>
            <person name="Martinez M."/>
            <person name="Schmutz J."/>
            <person name="Larimer F."/>
            <person name="Land M."/>
            <person name="Hauser L."/>
            <person name="Kyrpides N."/>
            <person name="Kim E."/>
            <person name="Boone D.R."/>
            <person name="Brockman F."/>
            <person name="Culley D."/>
            <person name="Ferry J."/>
            <person name="Gunsalus R."/>
            <person name="McInerney M.J."/>
            <person name="Morrison M."/>
            <person name="Plugge C."/>
            <person name="Rohlin L."/>
            <person name="Scholten J."/>
            <person name="Sieber J."/>
            <person name="Stams A.J.M."/>
            <person name="Worm P."/>
            <person name="Henstra A.M."/>
            <person name="Richardson P."/>
        </authorList>
    </citation>
    <scope>NUCLEOTIDE SEQUENCE [LARGE SCALE GENOMIC DNA]</scope>
    <source>
        <strain evidence="4">DSM 10017 / MPOB</strain>
    </source>
</reference>
<dbReference type="RefSeq" id="WP_011700302.1">
    <property type="nucleotide sequence ID" value="NC_008554.1"/>
</dbReference>
<keyword evidence="2" id="KW-0812">Transmembrane</keyword>
<keyword evidence="1" id="KW-0175">Coiled coil</keyword>
<evidence type="ECO:0000313" key="3">
    <source>
        <dbReference type="EMBL" id="ABK19177.1"/>
    </source>
</evidence>
<evidence type="ECO:0000313" key="4">
    <source>
        <dbReference type="Proteomes" id="UP000001784"/>
    </source>
</evidence>
<accession>A0LP25</accession>
<gene>
    <name evidence="3" type="ordered locus">Sfum_3506</name>
</gene>
<feature type="coiled-coil region" evidence="1">
    <location>
        <begin position="97"/>
        <end position="152"/>
    </location>
</feature>
<keyword evidence="2" id="KW-0472">Membrane</keyword>
<protein>
    <submittedName>
        <fullName evidence="3">Uncharacterized protein</fullName>
    </submittedName>
</protein>
<name>A0LP25_SYNFM</name>
<keyword evidence="2" id="KW-1133">Transmembrane helix</keyword>
<dbReference type="EMBL" id="CP000478">
    <property type="protein sequence ID" value="ABK19177.1"/>
    <property type="molecule type" value="Genomic_DNA"/>
</dbReference>
<dbReference type="HOGENOM" id="CLU_1260937_0_0_7"/>
<dbReference type="InParanoid" id="A0LP25"/>
<proteinExistence type="predicted"/>
<dbReference type="AlphaFoldDB" id="A0LP25"/>
<dbReference type="Proteomes" id="UP000001784">
    <property type="component" value="Chromosome"/>
</dbReference>
<organism evidence="3 4">
    <name type="scientific">Syntrophobacter fumaroxidans (strain DSM 10017 / MPOB)</name>
    <dbReference type="NCBI Taxonomy" id="335543"/>
    <lineage>
        <taxon>Bacteria</taxon>
        <taxon>Pseudomonadati</taxon>
        <taxon>Thermodesulfobacteriota</taxon>
        <taxon>Syntrophobacteria</taxon>
        <taxon>Syntrophobacterales</taxon>
        <taxon>Syntrophobacteraceae</taxon>
        <taxon>Syntrophobacter</taxon>
    </lineage>
</organism>
<sequence>MKEVVALCVLLAFGVGTARLAIRKKIGIALTVVFLAFSIFSGLAIANYDWIRKARWEVPDIFGIREQIAEVGNQAVQGLNAEIEGRQGELGKLLSDLEEMGRRVDSQKKELESLLADAAKVSEAAREREQAVKELNRQAEKAREQMASIHRSSCDLALSLAKVTWLQLEAKDSSGTKRGEAAAQRTLDGLDEVVGLVIGDPDQRERFVAEVMDSLPPKK</sequence>
<evidence type="ECO:0000256" key="2">
    <source>
        <dbReference type="SAM" id="Phobius"/>
    </source>
</evidence>
<keyword evidence="4" id="KW-1185">Reference proteome</keyword>
<feature type="transmembrane region" description="Helical" evidence="2">
    <location>
        <begin position="28"/>
        <end position="46"/>
    </location>
</feature>
<dbReference type="KEGG" id="sfu:Sfum_3506"/>